<gene>
    <name evidence="9" type="ordered locus">Acid_1848</name>
</gene>
<organism evidence="9">
    <name type="scientific">Solibacter usitatus (strain Ellin6076)</name>
    <dbReference type="NCBI Taxonomy" id="234267"/>
    <lineage>
        <taxon>Bacteria</taxon>
        <taxon>Pseudomonadati</taxon>
        <taxon>Acidobacteriota</taxon>
        <taxon>Terriglobia</taxon>
        <taxon>Bryobacterales</taxon>
        <taxon>Solibacteraceae</taxon>
        <taxon>Candidatus Solibacter</taxon>
    </lineage>
</organism>
<protein>
    <submittedName>
        <fullName evidence="9">Major facilitator superfamily MFS_1</fullName>
    </submittedName>
</protein>
<feature type="transmembrane region" description="Helical" evidence="8">
    <location>
        <begin position="46"/>
        <end position="67"/>
    </location>
</feature>
<dbReference type="AlphaFoldDB" id="Q027H5"/>
<keyword evidence="5 8" id="KW-1133">Transmembrane helix</keyword>
<dbReference type="STRING" id="234267.Acid_1848"/>
<accession>Q027H5</accession>
<feature type="transmembrane region" description="Helical" evidence="8">
    <location>
        <begin position="104"/>
        <end position="128"/>
    </location>
</feature>
<dbReference type="HOGENOM" id="CLU_034180_13_4_0"/>
<keyword evidence="6 8" id="KW-0472">Membrane</keyword>
<dbReference type="EMBL" id="CP000473">
    <property type="protein sequence ID" value="ABJ82838.1"/>
    <property type="molecule type" value="Genomic_DNA"/>
</dbReference>
<dbReference type="SUPFAM" id="SSF103473">
    <property type="entry name" value="MFS general substrate transporter"/>
    <property type="match status" value="1"/>
</dbReference>
<evidence type="ECO:0000256" key="7">
    <source>
        <dbReference type="SAM" id="MobiDB-lite"/>
    </source>
</evidence>
<dbReference type="PANTHER" id="PTHR43266">
    <property type="entry name" value="MACROLIDE-EFFLUX PROTEIN"/>
    <property type="match status" value="1"/>
</dbReference>
<feature type="transmembrane region" description="Helical" evidence="8">
    <location>
        <begin position="264"/>
        <end position="282"/>
    </location>
</feature>
<evidence type="ECO:0000256" key="8">
    <source>
        <dbReference type="SAM" id="Phobius"/>
    </source>
</evidence>
<dbReference type="PANTHER" id="PTHR43266:SF2">
    <property type="entry name" value="MAJOR FACILITATOR SUPERFAMILY (MFS) PROFILE DOMAIN-CONTAINING PROTEIN"/>
    <property type="match status" value="1"/>
</dbReference>
<dbReference type="InterPro" id="IPR011701">
    <property type="entry name" value="MFS"/>
</dbReference>
<feature type="transmembrane region" description="Helical" evidence="8">
    <location>
        <begin position="318"/>
        <end position="340"/>
    </location>
</feature>
<dbReference type="Pfam" id="PF07690">
    <property type="entry name" value="MFS_1"/>
    <property type="match status" value="1"/>
</dbReference>
<dbReference type="KEGG" id="sus:Acid_1848"/>
<comment type="subcellular location">
    <subcellularLocation>
        <location evidence="1">Cell membrane</location>
        <topology evidence="1">Multi-pass membrane protein</topology>
    </subcellularLocation>
</comment>
<proteinExistence type="predicted"/>
<evidence type="ECO:0000256" key="4">
    <source>
        <dbReference type="ARBA" id="ARBA00022692"/>
    </source>
</evidence>
<sequence length="431" mass="46647">MSAFVSLLRNNHNYRNTWMGQVVSEIGDHFNNVAVFGLVLAHTRSGMVVTGVMLARAIPAILAGPLAGVVLDRFDRKQVMIASDLMRAVVAAGFILTVNRSDTWLVYLLSALLMVASPFFSAGRASILPSIATREELHTANSLTQTTQWTTLSIGAFLGGASVTQFGFKLAFIANALSFLFSAFCISRLYLPGRGFRPARATITEAEVARPWHEYMEGLRYMRSRPLILGIGMIALGWATGGGAAQILFSIFGELVFNRGPAGIGMIWGCAGVGLLVGGAAAYKIGPRLTFTNYKRAIVVCYIVHGGSYVIFSQMRNFSLALVFIALSRAAVGMSSVLNMSQLLRHVADNYRGRVFATIESGTWSMMMISMMLAGIASQHWDPRTIGAIAGALSSTTAIFWGWAHVTGRLPEPEREGVDPEEIEVHGEPTI</sequence>
<keyword evidence="3" id="KW-1003">Cell membrane</keyword>
<evidence type="ECO:0000313" key="9">
    <source>
        <dbReference type="EMBL" id="ABJ82838.1"/>
    </source>
</evidence>
<dbReference type="OrthoDB" id="9775268at2"/>
<evidence type="ECO:0000256" key="1">
    <source>
        <dbReference type="ARBA" id="ARBA00004651"/>
    </source>
</evidence>
<evidence type="ECO:0000256" key="6">
    <source>
        <dbReference type="ARBA" id="ARBA00023136"/>
    </source>
</evidence>
<feature type="transmembrane region" description="Helical" evidence="8">
    <location>
        <begin position="361"/>
        <end position="380"/>
    </location>
</feature>
<feature type="transmembrane region" description="Helical" evidence="8">
    <location>
        <begin position="227"/>
        <end position="252"/>
    </location>
</feature>
<evidence type="ECO:0000256" key="2">
    <source>
        <dbReference type="ARBA" id="ARBA00022448"/>
    </source>
</evidence>
<feature type="region of interest" description="Disordered" evidence="7">
    <location>
        <begin position="412"/>
        <end position="431"/>
    </location>
</feature>
<dbReference type="Gene3D" id="1.20.1250.20">
    <property type="entry name" value="MFS general substrate transporter like domains"/>
    <property type="match status" value="1"/>
</dbReference>
<dbReference type="GO" id="GO:0005886">
    <property type="term" value="C:plasma membrane"/>
    <property type="evidence" value="ECO:0007669"/>
    <property type="project" value="UniProtKB-SubCell"/>
</dbReference>
<keyword evidence="4 8" id="KW-0812">Transmembrane</keyword>
<dbReference type="InterPro" id="IPR036259">
    <property type="entry name" value="MFS_trans_sf"/>
</dbReference>
<evidence type="ECO:0000256" key="3">
    <source>
        <dbReference type="ARBA" id="ARBA00022475"/>
    </source>
</evidence>
<dbReference type="InParanoid" id="Q027H5"/>
<dbReference type="CDD" id="cd06173">
    <property type="entry name" value="MFS_MefA_like"/>
    <property type="match status" value="1"/>
</dbReference>
<name>Q027H5_SOLUE</name>
<evidence type="ECO:0000256" key="5">
    <source>
        <dbReference type="ARBA" id="ARBA00022989"/>
    </source>
</evidence>
<keyword evidence="2" id="KW-0813">Transport</keyword>
<reference evidence="9" key="1">
    <citation type="submission" date="2006-10" db="EMBL/GenBank/DDBJ databases">
        <title>Complete sequence of Solibacter usitatus Ellin6076.</title>
        <authorList>
            <consortium name="US DOE Joint Genome Institute"/>
            <person name="Copeland A."/>
            <person name="Lucas S."/>
            <person name="Lapidus A."/>
            <person name="Barry K."/>
            <person name="Detter J.C."/>
            <person name="Glavina del Rio T."/>
            <person name="Hammon N."/>
            <person name="Israni S."/>
            <person name="Dalin E."/>
            <person name="Tice H."/>
            <person name="Pitluck S."/>
            <person name="Thompson L.S."/>
            <person name="Brettin T."/>
            <person name="Bruce D."/>
            <person name="Han C."/>
            <person name="Tapia R."/>
            <person name="Gilna P."/>
            <person name="Schmutz J."/>
            <person name="Larimer F."/>
            <person name="Land M."/>
            <person name="Hauser L."/>
            <person name="Kyrpides N."/>
            <person name="Mikhailova N."/>
            <person name="Janssen P.H."/>
            <person name="Kuske C.R."/>
            <person name="Richardson P."/>
        </authorList>
    </citation>
    <scope>NUCLEOTIDE SEQUENCE</scope>
    <source>
        <strain evidence="9">Ellin6076</strain>
    </source>
</reference>
<dbReference type="eggNOG" id="COG2814">
    <property type="taxonomic scope" value="Bacteria"/>
</dbReference>
<dbReference type="GO" id="GO:0022857">
    <property type="term" value="F:transmembrane transporter activity"/>
    <property type="evidence" value="ECO:0007669"/>
    <property type="project" value="InterPro"/>
</dbReference>
<feature type="transmembrane region" description="Helical" evidence="8">
    <location>
        <begin position="172"/>
        <end position="191"/>
    </location>
</feature>